<dbReference type="PROSITE" id="PS51257">
    <property type="entry name" value="PROKAR_LIPOPROTEIN"/>
    <property type="match status" value="1"/>
</dbReference>
<sequence length="73" mass="7495">MKPEIKARVRKSVATGLGLIGGAALVLACSGAVPFTVRQSTAHSDESVLRTHIAIDVAGLALNVSIVIGKDDQ</sequence>
<keyword evidence="3" id="KW-1185">Reference proteome</keyword>
<dbReference type="Proteomes" id="UP000618591">
    <property type="component" value="Unassembled WGS sequence"/>
</dbReference>
<evidence type="ECO:0000256" key="1">
    <source>
        <dbReference type="SAM" id="Phobius"/>
    </source>
</evidence>
<protein>
    <submittedName>
        <fullName evidence="2">Uncharacterized protein</fullName>
    </submittedName>
</protein>
<keyword evidence="1" id="KW-1133">Transmembrane helix</keyword>
<feature type="transmembrane region" description="Helical" evidence="1">
    <location>
        <begin position="12"/>
        <end position="37"/>
    </location>
</feature>
<gene>
    <name evidence="2" type="ORF">GCM10011395_30110</name>
</gene>
<proteinExistence type="predicted"/>
<feature type="transmembrane region" description="Helical" evidence="1">
    <location>
        <begin position="49"/>
        <end position="69"/>
    </location>
</feature>
<reference evidence="3" key="1">
    <citation type="journal article" date="2019" name="Int. J. Syst. Evol. Microbiol.">
        <title>The Global Catalogue of Microorganisms (GCM) 10K type strain sequencing project: providing services to taxonomists for standard genome sequencing and annotation.</title>
        <authorList>
            <consortium name="The Broad Institute Genomics Platform"/>
            <consortium name="The Broad Institute Genome Sequencing Center for Infectious Disease"/>
            <person name="Wu L."/>
            <person name="Ma J."/>
        </authorList>
    </citation>
    <scope>NUCLEOTIDE SEQUENCE [LARGE SCALE GENOMIC DNA]</scope>
    <source>
        <strain evidence="3">CGMCC 1.10106</strain>
    </source>
</reference>
<keyword evidence="1" id="KW-0472">Membrane</keyword>
<organism evidence="2 3">
    <name type="scientific">Sphingomonas psychrolutea</name>
    <dbReference type="NCBI Taxonomy" id="1259676"/>
    <lineage>
        <taxon>Bacteria</taxon>
        <taxon>Pseudomonadati</taxon>
        <taxon>Pseudomonadota</taxon>
        <taxon>Alphaproteobacteria</taxon>
        <taxon>Sphingomonadales</taxon>
        <taxon>Sphingomonadaceae</taxon>
        <taxon>Sphingomonas</taxon>
    </lineage>
</organism>
<keyword evidence="1" id="KW-0812">Transmembrane</keyword>
<dbReference type="EMBL" id="BMDW01000022">
    <property type="protein sequence ID" value="GGA57747.1"/>
    <property type="molecule type" value="Genomic_DNA"/>
</dbReference>
<comment type="caution">
    <text evidence="2">The sequence shown here is derived from an EMBL/GenBank/DDBJ whole genome shotgun (WGS) entry which is preliminary data.</text>
</comment>
<evidence type="ECO:0000313" key="3">
    <source>
        <dbReference type="Proteomes" id="UP000618591"/>
    </source>
</evidence>
<name>A0ABQ1H4R2_9SPHN</name>
<accession>A0ABQ1H4R2</accession>
<evidence type="ECO:0000313" key="2">
    <source>
        <dbReference type="EMBL" id="GGA57747.1"/>
    </source>
</evidence>